<protein>
    <submittedName>
        <fullName evidence="1">Uncharacterized protein</fullName>
    </submittedName>
</protein>
<dbReference type="RefSeq" id="WP_193829470.1">
    <property type="nucleotide sequence ID" value="NZ_PKLF01000003.1"/>
</dbReference>
<reference evidence="1" key="1">
    <citation type="submission" date="2017-12" db="EMBL/GenBank/DDBJ databases">
        <title>Genome sequencing and analysis.</title>
        <authorList>
            <person name="Huang Y.-T."/>
        </authorList>
    </citation>
    <scope>NUCLEOTIDE SEQUENCE</scope>
    <source>
        <strain evidence="1">VGH116</strain>
    </source>
</reference>
<accession>A0A8I0PZJ4</accession>
<name>A0A8I0PZJ4_MORMO</name>
<comment type="caution">
    <text evidence="1">The sequence shown here is derived from an EMBL/GenBank/DDBJ whole genome shotgun (WGS) entry which is preliminary data.</text>
</comment>
<evidence type="ECO:0000313" key="1">
    <source>
        <dbReference type="EMBL" id="MBE8611509.1"/>
    </source>
</evidence>
<dbReference type="EMBL" id="PKLF01000003">
    <property type="protein sequence ID" value="MBE8611509.1"/>
    <property type="molecule type" value="Genomic_DNA"/>
</dbReference>
<dbReference type="AlphaFoldDB" id="A0A8I0PZJ4"/>
<gene>
    <name evidence="1" type="ORF">CYG68_03650</name>
</gene>
<organism evidence="1 2">
    <name type="scientific">Morganella morganii</name>
    <name type="common">Proteus morganii</name>
    <dbReference type="NCBI Taxonomy" id="582"/>
    <lineage>
        <taxon>Bacteria</taxon>
        <taxon>Pseudomonadati</taxon>
        <taxon>Pseudomonadota</taxon>
        <taxon>Gammaproteobacteria</taxon>
        <taxon>Enterobacterales</taxon>
        <taxon>Morganellaceae</taxon>
        <taxon>Morganella</taxon>
    </lineage>
</organism>
<evidence type="ECO:0000313" key="2">
    <source>
        <dbReference type="Proteomes" id="UP000650477"/>
    </source>
</evidence>
<dbReference type="Proteomes" id="UP000650477">
    <property type="component" value="Unassembled WGS sequence"/>
</dbReference>
<sequence>MTRTLNPTLTITVSGAENAGKNRVLAIIEEALRYHLGRDIIIDAPALHNKRATHTDRSKPRSGTIFKLKETDTEKQCCDTGRYKIVTSDDLTDRAVPVHIQALMSQLGVSFGVLQETDLQPVLDLVNWVNEPEIAFQNILSETDDMMKAKRNYLIGLRVNIKKTYTLSVDELSSHKALEKLAWAINRIKCDPGSYFAEGEINAMFIGDVRATSTKPNYDLVRVQAGRATR</sequence>
<proteinExistence type="predicted"/>